<dbReference type="Proteomes" id="UP000011717">
    <property type="component" value="Unassembled WGS sequence"/>
</dbReference>
<protein>
    <submittedName>
        <fullName evidence="1">Uncharacterized protein</fullName>
    </submittedName>
</protein>
<accession>M2TJ71</accession>
<sequence>MGKAGRDKMEREFDEEIIVQHYRAAIERALMPRLARLEGS</sequence>
<gene>
    <name evidence="1" type="ORF">C725_2929</name>
</gene>
<proteinExistence type="predicted"/>
<keyword evidence="2" id="KW-1185">Reference proteome</keyword>
<comment type="caution">
    <text evidence="1">The sequence shown here is derived from an EMBL/GenBank/DDBJ whole genome shotgun (WGS) entry which is preliminary data.</text>
</comment>
<reference evidence="1 2" key="1">
    <citation type="journal article" date="2013" name="Genome Announc.">
        <title>Draft Genome Sequence of Strain JLT2015T, Belonging to the Family Sphingomonadaceae of the Alphaproteobacteria.</title>
        <authorList>
            <person name="Tang K."/>
            <person name="Liu K."/>
            <person name="Li S."/>
            <person name="Jiao N."/>
        </authorList>
    </citation>
    <scope>NUCLEOTIDE SEQUENCE [LARGE SCALE GENOMIC DNA]</scope>
    <source>
        <strain evidence="1 2">JLT2015</strain>
    </source>
</reference>
<evidence type="ECO:0000313" key="1">
    <source>
        <dbReference type="EMBL" id="EMD81686.1"/>
    </source>
</evidence>
<dbReference type="EMBL" id="AMRV01000019">
    <property type="protein sequence ID" value="EMD81686.1"/>
    <property type="molecule type" value="Genomic_DNA"/>
</dbReference>
<evidence type="ECO:0000313" key="2">
    <source>
        <dbReference type="Proteomes" id="UP000011717"/>
    </source>
</evidence>
<name>M2TJ71_9SPHN</name>
<organism evidence="1 2">
    <name type="scientific">Pacificimonas flava</name>
    <dbReference type="NCBI Taxonomy" id="1234595"/>
    <lineage>
        <taxon>Bacteria</taxon>
        <taxon>Pseudomonadati</taxon>
        <taxon>Pseudomonadota</taxon>
        <taxon>Alphaproteobacteria</taxon>
        <taxon>Sphingomonadales</taxon>
        <taxon>Sphingosinicellaceae</taxon>
        <taxon>Pacificimonas</taxon>
    </lineage>
</organism>
<dbReference type="AlphaFoldDB" id="M2TJ71"/>